<evidence type="ECO:0000313" key="3">
    <source>
        <dbReference type="Proteomes" id="UP000663848"/>
    </source>
</evidence>
<evidence type="ECO:0000313" key="2">
    <source>
        <dbReference type="EMBL" id="CAF5065136.1"/>
    </source>
</evidence>
<dbReference type="Pfam" id="PF17919">
    <property type="entry name" value="RT_RNaseH_2"/>
    <property type="match status" value="1"/>
</dbReference>
<organism evidence="2 3">
    <name type="scientific">Rotaria socialis</name>
    <dbReference type="NCBI Taxonomy" id="392032"/>
    <lineage>
        <taxon>Eukaryota</taxon>
        <taxon>Metazoa</taxon>
        <taxon>Spiralia</taxon>
        <taxon>Gnathifera</taxon>
        <taxon>Rotifera</taxon>
        <taxon>Eurotatoria</taxon>
        <taxon>Bdelloidea</taxon>
        <taxon>Philodinida</taxon>
        <taxon>Philodinidae</taxon>
        <taxon>Rotaria</taxon>
    </lineage>
</organism>
<reference evidence="2" key="1">
    <citation type="submission" date="2021-02" db="EMBL/GenBank/DDBJ databases">
        <authorList>
            <person name="Nowell W R."/>
        </authorList>
    </citation>
    <scope>NUCLEOTIDE SEQUENCE</scope>
</reference>
<accession>A0A822D997</accession>
<dbReference type="PANTHER" id="PTHR34072:SF23">
    <property type="entry name" value="REVERSE TRANSCRIPTASE_RETROTRANSPOSON-DERIVED PROTEIN RNASE H-LIKE DOMAIN-CONTAINING PROTEIN"/>
    <property type="match status" value="1"/>
</dbReference>
<proteinExistence type="predicted"/>
<dbReference type="Proteomes" id="UP000663848">
    <property type="component" value="Unassembled WGS sequence"/>
</dbReference>
<sequence>PDQQHSFDEFKRILTTYPLFLEYPDSSTPFVLTTDASGIDIGGILRQDTSSDTKINYFKSRVLDDTERKYDTIEQEALAIFWCISELRSYIG</sequence>
<feature type="domain" description="Reverse transcriptase/retrotransposon-derived protein RNase H-like" evidence="1">
    <location>
        <begin position="2"/>
        <end position="91"/>
    </location>
</feature>
<comment type="caution">
    <text evidence="2">The sequence shown here is derived from an EMBL/GenBank/DDBJ whole genome shotgun (WGS) entry which is preliminary data.</text>
</comment>
<evidence type="ECO:0000259" key="1">
    <source>
        <dbReference type="Pfam" id="PF17919"/>
    </source>
</evidence>
<dbReference type="InterPro" id="IPR041577">
    <property type="entry name" value="RT_RNaseH_2"/>
</dbReference>
<dbReference type="SUPFAM" id="SSF56672">
    <property type="entry name" value="DNA/RNA polymerases"/>
    <property type="match status" value="1"/>
</dbReference>
<gene>
    <name evidence="2" type="ORF">QYT958_LOCUS42899</name>
</gene>
<name>A0A822D997_9BILA</name>
<dbReference type="AlphaFoldDB" id="A0A822D997"/>
<dbReference type="InterPro" id="IPR043502">
    <property type="entry name" value="DNA/RNA_pol_sf"/>
</dbReference>
<protein>
    <recommendedName>
        <fullName evidence="1">Reverse transcriptase/retrotransposon-derived protein RNase H-like domain-containing protein</fullName>
    </recommendedName>
</protein>
<feature type="non-terminal residue" evidence="2">
    <location>
        <position position="92"/>
    </location>
</feature>
<feature type="non-terminal residue" evidence="2">
    <location>
        <position position="1"/>
    </location>
</feature>
<dbReference type="PANTHER" id="PTHR34072">
    <property type="entry name" value="ENZYMATIC POLYPROTEIN-RELATED"/>
    <property type="match status" value="1"/>
</dbReference>
<dbReference type="EMBL" id="CAJOBR010057524">
    <property type="protein sequence ID" value="CAF5065136.1"/>
    <property type="molecule type" value="Genomic_DNA"/>
</dbReference>